<comment type="caution">
    <text evidence="4">The sequence shown here is derived from an EMBL/GenBank/DDBJ whole genome shotgun (WGS) entry which is preliminary data.</text>
</comment>
<proteinExistence type="predicted"/>
<dbReference type="Pfam" id="PF23867">
    <property type="entry name" value="Mmc1_N"/>
    <property type="match status" value="1"/>
</dbReference>
<keyword evidence="2" id="KW-1133">Transmembrane helix</keyword>
<feature type="coiled-coil region" evidence="1">
    <location>
        <begin position="63"/>
        <end position="90"/>
    </location>
</feature>
<dbReference type="OrthoDB" id="5319015at2759"/>
<name>A0A420I2E2_9PEZI</name>
<dbReference type="PANTHER" id="PTHR38644">
    <property type="entry name" value="EXPRESSED PROTEIN"/>
    <property type="match status" value="1"/>
</dbReference>
<reference evidence="4 5" key="1">
    <citation type="journal article" date="2018" name="BMC Genomics">
        <title>Comparative genome analyses reveal sequence features reflecting distinct modes of host-adaptation between dicot and monocot powdery mildew.</title>
        <authorList>
            <person name="Wu Y."/>
            <person name="Ma X."/>
            <person name="Pan Z."/>
            <person name="Kale S.D."/>
            <person name="Song Y."/>
            <person name="King H."/>
            <person name="Zhang Q."/>
            <person name="Presley C."/>
            <person name="Deng X."/>
            <person name="Wei C.I."/>
            <person name="Xiao S."/>
        </authorList>
    </citation>
    <scope>NUCLEOTIDE SEQUENCE [LARGE SCALE GENOMIC DNA]</scope>
    <source>
        <strain evidence="4">UMSG2</strain>
    </source>
</reference>
<keyword evidence="2" id="KW-0472">Membrane</keyword>
<evidence type="ECO:0000259" key="3">
    <source>
        <dbReference type="Pfam" id="PF23868"/>
    </source>
</evidence>
<dbReference type="AlphaFoldDB" id="A0A420I2E2"/>
<dbReference type="Pfam" id="PF23868">
    <property type="entry name" value="Mmc1_C"/>
    <property type="match status" value="1"/>
</dbReference>
<evidence type="ECO:0000313" key="4">
    <source>
        <dbReference type="EMBL" id="RKF63858.1"/>
    </source>
</evidence>
<accession>A0A420I2E2</accession>
<evidence type="ECO:0000256" key="1">
    <source>
        <dbReference type="SAM" id="Coils"/>
    </source>
</evidence>
<dbReference type="STRING" id="212602.A0A420I2E2"/>
<dbReference type="Proteomes" id="UP000286134">
    <property type="component" value="Unassembled WGS sequence"/>
</dbReference>
<keyword evidence="5" id="KW-1185">Reference proteome</keyword>
<feature type="transmembrane region" description="Helical" evidence="2">
    <location>
        <begin position="546"/>
        <end position="575"/>
    </location>
</feature>
<gene>
    <name evidence="4" type="ORF">OnM2_022053</name>
</gene>
<sequence>MPPQVSRGVFMNNLSSQLRKLRNSYQVCSRSSNFAWSETHIPFARRYRDPAAHNIFPVSTKSLTELKTQRAQLIRNLKELNKHASSYINQSRLQLALRGLEQKCGEETIRIAVLCIPGEKTSFHRAKQIMRLLLADPLKPRESWEQILLSQSSQAILLRLDPENSPGTLSDNNLVQELHISSSLLNGHRAEILIMESDIPSDRWKEENSIDTFLVPSIKIPSSGTGRYNIVRTPVHRTLLTSEGILGLINILKLSMNFNHQDTVGTTIDLNVSDDHKSSVPCQFINVDLANKALECVRQNSSYLPEYETSWPLSGLPKIQSWLQQGIISVNAGMKLYLQRLIESLLENTSKAIEDDQRRLIAEENSRKVSQDDIAKLHKELRNWAFRSHCELQDNLELAFKGQRWRRLSWWKLFWRVDDISLIASDILNESFLINAEQEAIFLAGRIEERGMINRQIQAPSESHVFERINMKVSNARLGDEPAPPKLKDIISSCADKSISQSNNQSWPPHISDARLYLSHLTIPSLQALGQKLVIQTLCTSSLSTMLSGLIFISSVSLDLYEVGVIATIGILFSLRKMQRSWEKARDNWEGEVREEGRIALRTVEDIFNTFLTIKPSVPEFEEIKKAKAALLAAEKALLACKLK</sequence>
<dbReference type="PANTHER" id="PTHR38644:SF1">
    <property type="entry name" value="EXPRESSED PROTEIN"/>
    <property type="match status" value="1"/>
</dbReference>
<dbReference type="InterPro" id="IPR056196">
    <property type="entry name" value="Mmc1_C"/>
</dbReference>
<keyword evidence="1" id="KW-0175">Coiled coil</keyword>
<dbReference type="EMBL" id="MCFK01002282">
    <property type="protein sequence ID" value="RKF63858.1"/>
    <property type="molecule type" value="Genomic_DNA"/>
</dbReference>
<protein>
    <submittedName>
        <fullName evidence="4">Putative familial paroxysmal dyskinesia fpd1</fullName>
    </submittedName>
</protein>
<organism evidence="4 5">
    <name type="scientific">Erysiphe neolycopersici</name>
    <dbReference type="NCBI Taxonomy" id="212602"/>
    <lineage>
        <taxon>Eukaryota</taxon>
        <taxon>Fungi</taxon>
        <taxon>Dikarya</taxon>
        <taxon>Ascomycota</taxon>
        <taxon>Pezizomycotina</taxon>
        <taxon>Leotiomycetes</taxon>
        <taxon>Erysiphales</taxon>
        <taxon>Erysiphaceae</taxon>
        <taxon>Erysiphe</taxon>
    </lineage>
</organism>
<evidence type="ECO:0000256" key="2">
    <source>
        <dbReference type="SAM" id="Phobius"/>
    </source>
</evidence>
<evidence type="ECO:0000313" key="5">
    <source>
        <dbReference type="Proteomes" id="UP000286134"/>
    </source>
</evidence>
<keyword evidence="2" id="KW-0812">Transmembrane</keyword>
<feature type="domain" description="Mmc1 C-terminal" evidence="3">
    <location>
        <begin position="378"/>
        <end position="598"/>
    </location>
</feature>